<evidence type="ECO:0000256" key="9">
    <source>
        <dbReference type="SAM" id="MobiDB-lite"/>
    </source>
</evidence>
<evidence type="ECO:0000256" key="7">
    <source>
        <dbReference type="ARBA" id="ARBA00023163"/>
    </source>
</evidence>
<dbReference type="InterPro" id="IPR008906">
    <property type="entry name" value="HATC_C_dom"/>
</dbReference>
<dbReference type="Pfam" id="PF05699">
    <property type="entry name" value="Dimer_Tnp_hAT"/>
    <property type="match status" value="1"/>
</dbReference>
<dbReference type="SUPFAM" id="SSF53098">
    <property type="entry name" value="Ribonuclease H-like"/>
    <property type="match status" value="1"/>
</dbReference>
<keyword evidence="3" id="KW-0863">Zinc-finger</keyword>
<evidence type="ECO:0000256" key="6">
    <source>
        <dbReference type="ARBA" id="ARBA00023125"/>
    </source>
</evidence>
<dbReference type="Pfam" id="PF02892">
    <property type="entry name" value="zf-BED"/>
    <property type="match status" value="1"/>
</dbReference>
<feature type="compositionally biased region" description="Basic and acidic residues" evidence="9">
    <location>
        <begin position="582"/>
        <end position="595"/>
    </location>
</feature>
<name>A0A1I7ZJS8_9BILA</name>
<dbReference type="WBParaSite" id="L893_g26996.t1">
    <property type="protein sequence ID" value="L893_g26996.t1"/>
    <property type="gene ID" value="L893_g26996"/>
</dbReference>
<evidence type="ECO:0000259" key="11">
    <source>
        <dbReference type="Pfam" id="PF05699"/>
    </source>
</evidence>
<proteinExistence type="predicted"/>
<dbReference type="Proteomes" id="UP000095287">
    <property type="component" value="Unplaced"/>
</dbReference>
<keyword evidence="2" id="KW-0479">Metal-binding</keyword>
<protein>
    <submittedName>
        <fullName evidence="13">BED-type domain-containing protein</fullName>
    </submittedName>
</protein>
<evidence type="ECO:0000259" key="10">
    <source>
        <dbReference type="Pfam" id="PF02892"/>
    </source>
</evidence>
<dbReference type="InterPro" id="IPR012337">
    <property type="entry name" value="RNaseH-like_sf"/>
</dbReference>
<dbReference type="AlphaFoldDB" id="A0A1I7ZJS8"/>
<evidence type="ECO:0000256" key="3">
    <source>
        <dbReference type="ARBA" id="ARBA00022771"/>
    </source>
</evidence>
<feature type="region of interest" description="Disordered" evidence="9">
    <location>
        <begin position="659"/>
        <end position="680"/>
    </location>
</feature>
<evidence type="ECO:0000256" key="5">
    <source>
        <dbReference type="ARBA" id="ARBA00023015"/>
    </source>
</evidence>
<dbReference type="GO" id="GO:0046983">
    <property type="term" value="F:protein dimerization activity"/>
    <property type="evidence" value="ECO:0007669"/>
    <property type="project" value="InterPro"/>
</dbReference>
<keyword evidence="8" id="KW-0539">Nucleus</keyword>
<dbReference type="GO" id="GO:0005634">
    <property type="term" value="C:nucleus"/>
    <property type="evidence" value="ECO:0007669"/>
    <property type="project" value="UniProtKB-SubCell"/>
</dbReference>
<comment type="subcellular location">
    <subcellularLocation>
        <location evidence="1">Nucleus</location>
    </subcellularLocation>
</comment>
<feature type="compositionally biased region" description="Basic and acidic residues" evidence="9">
    <location>
        <begin position="659"/>
        <end position="672"/>
    </location>
</feature>
<organism evidence="12 13">
    <name type="scientific">Steinernema glaseri</name>
    <dbReference type="NCBI Taxonomy" id="37863"/>
    <lineage>
        <taxon>Eukaryota</taxon>
        <taxon>Metazoa</taxon>
        <taxon>Ecdysozoa</taxon>
        <taxon>Nematoda</taxon>
        <taxon>Chromadorea</taxon>
        <taxon>Rhabditida</taxon>
        <taxon>Tylenchina</taxon>
        <taxon>Panagrolaimomorpha</taxon>
        <taxon>Strongyloidoidea</taxon>
        <taxon>Steinernematidae</taxon>
        <taxon>Steinernema</taxon>
    </lineage>
</organism>
<evidence type="ECO:0000256" key="4">
    <source>
        <dbReference type="ARBA" id="ARBA00022833"/>
    </source>
</evidence>
<keyword evidence="12" id="KW-1185">Reference proteome</keyword>
<evidence type="ECO:0000313" key="12">
    <source>
        <dbReference type="Proteomes" id="UP000095287"/>
    </source>
</evidence>
<keyword evidence="4" id="KW-0862">Zinc</keyword>
<keyword evidence="5" id="KW-0805">Transcription regulation</keyword>
<dbReference type="PANTHER" id="PTHR46481:SF10">
    <property type="entry name" value="ZINC FINGER BED DOMAIN-CONTAINING PROTEIN 39"/>
    <property type="match status" value="1"/>
</dbReference>
<dbReference type="InterPro" id="IPR052035">
    <property type="entry name" value="ZnF_BED_domain_contain"/>
</dbReference>
<keyword evidence="7" id="KW-0804">Transcription</keyword>
<reference evidence="13" key="1">
    <citation type="submission" date="2016-11" db="UniProtKB">
        <authorList>
            <consortium name="WormBaseParasite"/>
        </authorList>
    </citation>
    <scope>IDENTIFICATION</scope>
</reference>
<dbReference type="GO" id="GO:0003677">
    <property type="term" value="F:DNA binding"/>
    <property type="evidence" value="ECO:0007669"/>
    <property type="project" value="UniProtKB-KW"/>
</dbReference>
<feature type="domain" description="BED-type" evidence="10">
    <location>
        <begin position="7"/>
        <end position="45"/>
    </location>
</feature>
<evidence type="ECO:0000256" key="8">
    <source>
        <dbReference type="ARBA" id="ARBA00023242"/>
    </source>
</evidence>
<accession>A0A1I7ZJS8</accession>
<evidence type="ECO:0000256" key="2">
    <source>
        <dbReference type="ARBA" id="ARBA00022723"/>
    </source>
</evidence>
<sequence length="680" mass="77081">MSIYDEFFDFNESRTSATCKKCGNVYATKWSNRTGLKKHLQGAHPGLLSTLEQKKEEPATKRSKIDKATPSVSAVFGAWKPGGVKTEAVNRALACMIAVDSQPVAMVDRPGFRHFMSVVAPCYKIRSRTTICRNDIPALYEEYKERIRNRMSSAKYISFTTDSWSSETNDHSLLSLTAHWIDNGSRLHRILGVMPIKGRHTSENLAQLLIGSMADFLGSDATERCHLVVRDAASVMKKTTRLCGLPSIDCFAHKLQLAVYGGLKKLIGNQAVFDDLVERIKRFIRKIRKSGIDKEAFKALQEFDGLEHRWLIKGIDIRWGSLFDMIHRFNANRNTVTAFTMDRTDYPKFELADFVMMEKIIEALRPVKEATVMLQHRDASIAVIIPTIFALRTELKKTNTSIADAILSDFNSRIMECNIESDKNFVIATLLDPRFKLKFIEKENRDHCVEMLKREGNNLIIERNRASIIQSSENRTPEVRSIEKDSTSWFFERYEPSDADFEESSSVPPVAEELKLVMEIEHYMREPSTAEAGPLAFWSNPINTARFPLLLELATKFLSSPATSVESERLFSTASMVLTDLRRSLDSRPESRPESRPGPVPDFFKIVPSPGSRSREAESRVSHSPGTNHYTTWADAAFPWIRLAASPAKVVDSRVSSKDVHGDAEEQHRQLERGTFQCWP</sequence>
<dbReference type="PANTHER" id="PTHR46481">
    <property type="entry name" value="ZINC FINGER BED DOMAIN-CONTAINING PROTEIN 4"/>
    <property type="match status" value="1"/>
</dbReference>
<feature type="domain" description="HAT C-terminal dimerisation" evidence="11">
    <location>
        <begin position="519"/>
        <end position="587"/>
    </location>
</feature>
<dbReference type="InterPro" id="IPR003656">
    <property type="entry name" value="Znf_BED"/>
</dbReference>
<evidence type="ECO:0000256" key="1">
    <source>
        <dbReference type="ARBA" id="ARBA00004123"/>
    </source>
</evidence>
<keyword evidence="6" id="KW-0238">DNA-binding</keyword>
<feature type="region of interest" description="Disordered" evidence="9">
    <location>
        <begin position="582"/>
        <end position="628"/>
    </location>
</feature>
<evidence type="ECO:0000313" key="13">
    <source>
        <dbReference type="WBParaSite" id="L893_g26996.t1"/>
    </source>
</evidence>
<dbReference type="GO" id="GO:0008270">
    <property type="term" value="F:zinc ion binding"/>
    <property type="evidence" value="ECO:0007669"/>
    <property type="project" value="UniProtKB-KW"/>
</dbReference>